<evidence type="ECO:0000256" key="1">
    <source>
        <dbReference type="SAM" id="MobiDB-lite"/>
    </source>
</evidence>
<sequence length="359" mass="38363">NYPRATSSSAALERHLQERGASGAPRATWETGGDVTWLPSPAAARELSGLLALRLSACPPVTRRSSSWRTATAEATWRLCGSERLTSWALPESELCKIGRRDSPKELEGEVDHSFFDSDREESADASDHQNVHTGDDSLKGGPSEAEGGGERKEDSSLTEDPKKGSHAASLPSCPQRSEDDGSESEQAPGHGALPAAESGSSSDEQEEDNEVEEDSYDLSEAKEESEGDWEEKPTRCPVPGRCLTRRSSGKFRSHRSPSSSGSESSHSESGSHGSEPVSPRRKLTLSRFSSSPRHQPKLATATHREKQCPSGESDDTVTDVTPLSTPDSSPVQSFDMTPGGGGDGREGVARAVVEQHSV</sequence>
<feature type="region of interest" description="Disordered" evidence="1">
    <location>
        <begin position="1"/>
        <end position="33"/>
    </location>
</feature>
<feature type="compositionally biased region" description="Basic and acidic residues" evidence="1">
    <location>
        <begin position="220"/>
        <end position="235"/>
    </location>
</feature>
<feature type="non-terminal residue" evidence="2">
    <location>
        <position position="1"/>
    </location>
</feature>
<protein>
    <submittedName>
        <fullName evidence="2">Uncharacterized protein</fullName>
    </submittedName>
</protein>
<feature type="compositionally biased region" description="Acidic residues" evidence="1">
    <location>
        <begin position="204"/>
        <end position="219"/>
    </location>
</feature>
<feature type="compositionally biased region" description="Polar residues" evidence="1">
    <location>
        <begin position="319"/>
        <end position="336"/>
    </location>
</feature>
<feature type="compositionally biased region" description="Basic and acidic residues" evidence="1">
    <location>
        <begin position="99"/>
        <end position="139"/>
    </location>
</feature>
<feature type="compositionally biased region" description="Basic and acidic residues" evidence="1">
    <location>
        <begin position="149"/>
        <end position="164"/>
    </location>
</feature>
<feature type="compositionally biased region" description="Low complexity" evidence="1">
    <location>
        <begin position="257"/>
        <end position="278"/>
    </location>
</feature>
<gene>
    <name evidence="2" type="ORF">Z043_103688</name>
</gene>
<feature type="compositionally biased region" description="Basic residues" evidence="1">
    <location>
        <begin position="244"/>
        <end position="256"/>
    </location>
</feature>
<dbReference type="AlphaFoldDB" id="A0A0P7XNN3"/>
<feature type="non-terminal residue" evidence="2">
    <location>
        <position position="359"/>
    </location>
</feature>
<dbReference type="EMBL" id="JARO02000947">
    <property type="protein sequence ID" value="KPP76923.1"/>
    <property type="molecule type" value="Genomic_DNA"/>
</dbReference>
<reference evidence="2 3" key="1">
    <citation type="submission" date="2015-08" db="EMBL/GenBank/DDBJ databases">
        <title>The genome of the Asian arowana (Scleropages formosus).</title>
        <authorList>
            <person name="Tan M.H."/>
            <person name="Gan H.M."/>
            <person name="Croft L.J."/>
            <person name="Austin C.M."/>
        </authorList>
    </citation>
    <scope>NUCLEOTIDE SEQUENCE [LARGE SCALE GENOMIC DNA]</scope>
    <source>
        <strain evidence="2">Aro1</strain>
    </source>
</reference>
<dbReference type="Proteomes" id="UP000034805">
    <property type="component" value="Unassembled WGS sequence"/>
</dbReference>
<feature type="compositionally biased region" description="Polar residues" evidence="1">
    <location>
        <begin position="1"/>
        <end position="10"/>
    </location>
</feature>
<name>A0A0P7XNN3_SCLFO</name>
<organism evidence="2 3">
    <name type="scientific">Scleropages formosus</name>
    <name type="common">Asian bonytongue</name>
    <name type="synonym">Osteoglossum formosum</name>
    <dbReference type="NCBI Taxonomy" id="113540"/>
    <lineage>
        <taxon>Eukaryota</taxon>
        <taxon>Metazoa</taxon>
        <taxon>Chordata</taxon>
        <taxon>Craniata</taxon>
        <taxon>Vertebrata</taxon>
        <taxon>Euteleostomi</taxon>
        <taxon>Actinopterygii</taxon>
        <taxon>Neopterygii</taxon>
        <taxon>Teleostei</taxon>
        <taxon>Osteoglossocephala</taxon>
        <taxon>Osteoglossomorpha</taxon>
        <taxon>Osteoglossiformes</taxon>
        <taxon>Osteoglossidae</taxon>
        <taxon>Scleropages</taxon>
    </lineage>
</organism>
<accession>A0A0P7XNN3</accession>
<evidence type="ECO:0000313" key="3">
    <source>
        <dbReference type="Proteomes" id="UP000034805"/>
    </source>
</evidence>
<feature type="region of interest" description="Disordered" evidence="1">
    <location>
        <begin position="99"/>
        <end position="359"/>
    </location>
</feature>
<comment type="caution">
    <text evidence="2">The sequence shown here is derived from an EMBL/GenBank/DDBJ whole genome shotgun (WGS) entry which is preliminary data.</text>
</comment>
<evidence type="ECO:0000313" key="2">
    <source>
        <dbReference type="EMBL" id="KPP76923.1"/>
    </source>
</evidence>
<proteinExistence type="predicted"/>